<feature type="transmembrane region" description="Helical" evidence="5">
    <location>
        <begin position="179"/>
        <end position="196"/>
    </location>
</feature>
<dbReference type="PROSITE" id="PS51012">
    <property type="entry name" value="ABC_TM2"/>
    <property type="match status" value="1"/>
</dbReference>
<feature type="transmembrane region" description="Helical" evidence="5">
    <location>
        <begin position="147"/>
        <end position="172"/>
    </location>
</feature>
<feature type="transmembrane region" description="Helical" evidence="5">
    <location>
        <begin position="243"/>
        <end position="265"/>
    </location>
</feature>
<comment type="caution">
    <text evidence="7">The sequence shown here is derived from an EMBL/GenBank/DDBJ whole genome shotgun (WGS) entry which is preliminary data.</text>
</comment>
<evidence type="ECO:0000256" key="5">
    <source>
        <dbReference type="SAM" id="Phobius"/>
    </source>
</evidence>
<evidence type="ECO:0000256" key="3">
    <source>
        <dbReference type="ARBA" id="ARBA00022989"/>
    </source>
</evidence>
<evidence type="ECO:0000256" key="2">
    <source>
        <dbReference type="ARBA" id="ARBA00022692"/>
    </source>
</evidence>
<dbReference type="InterPro" id="IPR013525">
    <property type="entry name" value="ABC2_TM"/>
</dbReference>
<evidence type="ECO:0000259" key="6">
    <source>
        <dbReference type="PROSITE" id="PS51012"/>
    </source>
</evidence>
<dbReference type="GO" id="GO:0043190">
    <property type="term" value="C:ATP-binding cassette (ABC) transporter complex"/>
    <property type="evidence" value="ECO:0007669"/>
    <property type="project" value="InterPro"/>
</dbReference>
<reference evidence="7" key="1">
    <citation type="journal article" date="2015" name="Nature">
        <title>Complex archaea that bridge the gap between prokaryotes and eukaryotes.</title>
        <authorList>
            <person name="Spang A."/>
            <person name="Saw J.H."/>
            <person name="Jorgensen S.L."/>
            <person name="Zaremba-Niedzwiedzka K."/>
            <person name="Martijn J."/>
            <person name="Lind A.E."/>
            <person name="van Eijk R."/>
            <person name="Schleper C."/>
            <person name="Guy L."/>
            <person name="Ettema T.J."/>
        </authorList>
    </citation>
    <scope>NUCLEOTIDE SEQUENCE</scope>
</reference>
<sequence length="273" mass="31679">MKLVVGIKNNISQIFAVAEKNVKLLLRYKITLILTFITPVLGFIVPLIIMGKIFTLADNFGPWNNNNFIVYQFTTYHISLLYSIIFRFQGSIAREKGQNTLTLLVIAPFRRINLLFGIFLSHLIIIGIPFMVFFILCYILYPVSIITLFIIFFTYFLITLFFSGIGLVLAIFVISKRHLVSLFYLPLTVLVMFSALTMPFEFFPEYFQNIARLNPFYYIFSVVRFVWIEDNIIISITAHPINFLIVLSLAIISPLIGLKFFNYIFDKYGISIY</sequence>
<feature type="transmembrane region" description="Helical" evidence="5">
    <location>
        <begin position="114"/>
        <end position="141"/>
    </location>
</feature>
<organism evidence="7">
    <name type="scientific">marine sediment metagenome</name>
    <dbReference type="NCBI Taxonomy" id="412755"/>
    <lineage>
        <taxon>unclassified sequences</taxon>
        <taxon>metagenomes</taxon>
        <taxon>ecological metagenomes</taxon>
    </lineage>
</organism>
<dbReference type="PIRSF" id="PIRSF006648">
    <property type="entry name" value="DrrB"/>
    <property type="match status" value="1"/>
</dbReference>
<feature type="transmembrane region" description="Helical" evidence="5">
    <location>
        <begin position="69"/>
        <end position="88"/>
    </location>
</feature>
<dbReference type="PANTHER" id="PTHR43229">
    <property type="entry name" value="NODULATION PROTEIN J"/>
    <property type="match status" value="1"/>
</dbReference>
<dbReference type="GO" id="GO:0140359">
    <property type="term" value="F:ABC-type transporter activity"/>
    <property type="evidence" value="ECO:0007669"/>
    <property type="project" value="InterPro"/>
</dbReference>
<keyword evidence="4 5" id="KW-0472">Membrane</keyword>
<feature type="transmembrane region" description="Helical" evidence="5">
    <location>
        <begin position="216"/>
        <end position="236"/>
    </location>
</feature>
<evidence type="ECO:0000313" key="7">
    <source>
        <dbReference type="EMBL" id="KKL78535.1"/>
    </source>
</evidence>
<protein>
    <recommendedName>
        <fullName evidence="6">ABC transmembrane type-2 domain-containing protein</fullName>
    </recommendedName>
</protein>
<dbReference type="AlphaFoldDB" id="A0A0F9HA34"/>
<accession>A0A0F9HA34</accession>
<gene>
    <name evidence="7" type="ORF">LCGC14_2023890</name>
</gene>
<dbReference type="InterPro" id="IPR051784">
    <property type="entry name" value="Nod_factor_ABC_transporter"/>
</dbReference>
<keyword evidence="3 5" id="KW-1133">Transmembrane helix</keyword>
<dbReference type="Pfam" id="PF01061">
    <property type="entry name" value="ABC2_membrane"/>
    <property type="match status" value="1"/>
</dbReference>
<proteinExistence type="predicted"/>
<dbReference type="EMBL" id="LAZR01023426">
    <property type="protein sequence ID" value="KKL78535.1"/>
    <property type="molecule type" value="Genomic_DNA"/>
</dbReference>
<name>A0A0F9HA34_9ZZZZ</name>
<keyword evidence="2 5" id="KW-0812">Transmembrane</keyword>
<comment type="subcellular location">
    <subcellularLocation>
        <location evidence="1">Membrane</location>
        <topology evidence="1">Multi-pass membrane protein</topology>
    </subcellularLocation>
</comment>
<dbReference type="PANTHER" id="PTHR43229:SF2">
    <property type="entry name" value="NODULATION PROTEIN J"/>
    <property type="match status" value="1"/>
</dbReference>
<dbReference type="InterPro" id="IPR000412">
    <property type="entry name" value="ABC_2_transport"/>
</dbReference>
<feature type="domain" description="ABC transmembrane type-2" evidence="6">
    <location>
        <begin position="30"/>
        <end position="264"/>
    </location>
</feature>
<evidence type="ECO:0000256" key="4">
    <source>
        <dbReference type="ARBA" id="ARBA00023136"/>
    </source>
</evidence>
<dbReference type="InterPro" id="IPR047817">
    <property type="entry name" value="ABC2_TM_bact-type"/>
</dbReference>
<feature type="transmembrane region" description="Helical" evidence="5">
    <location>
        <begin position="30"/>
        <end position="49"/>
    </location>
</feature>
<evidence type="ECO:0000256" key="1">
    <source>
        <dbReference type="ARBA" id="ARBA00004141"/>
    </source>
</evidence>